<dbReference type="EMBL" id="JAMYWD010000009">
    <property type="protein sequence ID" value="KAJ4959959.1"/>
    <property type="molecule type" value="Genomic_DNA"/>
</dbReference>
<evidence type="ECO:0000313" key="5">
    <source>
        <dbReference type="Proteomes" id="UP001141806"/>
    </source>
</evidence>
<evidence type="ECO:0008006" key="6">
    <source>
        <dbReference type="Google" id="ProtNLM"/>
    </source>
</evidence>
<reference evidence="4" key="1">
    <citation type="journal article" date="2023" name="Plant J.">
        <title>The genome of the king protea, Protea cynaroides.</title>
        <authorList>
            <person name="Chang J."/>
            <person name="Duong T.A."/>
            <person name="Schoeman C."/>
            <person name="Ma X."/>
            <person name="Roodt D."/>
            <person name="Barker N."/>
            <person name="Li Z."/>
            <person name="Van de Peer Y."/>
            <person name="Mizrachi E."/>
        </authorList>
    </citation>
    <scope>NUCLEOTIDE SEQUENCE</scope>
    <source>
        <tissue evidence="4">Young leaves</tissue>
    </source>
</reference>
<keyword evidence="1" id="KW-1133">Transmembrane helix</keyword>
<keyword evidence="5" id="KW-1185">Reference proteome</keyword>
<evidence type="ECO:0000256" key="1">
    <source>
        <dbReference type="SAM" id="Phobius"/>
    </source>
</evidence>
<comment type="caution">
    <text evidence="4">The sequence shown here is derived from an EMBL/GenBank/DDBJ whole genome shotgun (WGS) entry which is preliminary data.</text>
</comment>
<dbReference type="InterPro" id="IPR055502">
    <property type="entry name" value="DUF7074"/>
</dbReference>
<dbReference type="PANTHER" id="PTHR31469:SF2">
    <property type="entry name" value="EXPRESSED PROTEIN"/>
    <property type="match status" value="1"/>
</dbReference>
<dbReference type="Pfam" id="PF23272">
    <property type="entry name" value="DUF7075"/>
    <property type="match status" value="1"/>
</dbReference>
<feature type="domain" description="DUF7075" evidence="3">
    <location>
        <begin position="250"/>
        <end position="542"/>
    </location>
</feature>
<dbReference type="AlphaFoldDB" id="A0A9Q0K143"/>
<evidence type="ECO:0000259" key="2">
    <source>
        <dbReference type="Pfam" id="PF23269"/>
    </source>
</evidence>
<dbReference type="PANTHER" id="PTHR31469">
    <property type="entry name" value="OS07G0633600 PROTEIN"/>
    <property type="match status" value="1"/>
</dbReference>
<organism evidence="4 5">
    <name type="scientific">Protea cynaroides</name>
    <dbReference type="NCBI Taxonomy" id="273540"/>
    <lineage>
        <taxon>Eukaryota</taxon>
        <taxon>Viridiplantae</taxon>
        <taxon>Streptophyta</taxon>
        <taxon>Embryophyta</taxon>
        <taxon>Tracheophyta</taxon>
        <taxon>Spermatophyta</taxon>
        <taxon>Magnoliopsida</taxon>
        <taxon>Proteales</taxon>
        <taxon>Proteaceae</taxon>
        <taxon>Protea</taxon>
    </lineage>
</organism>
<dbReference type="Proteomes" id="UP001141806">
    <property type="component" value="Unassembled WGS sequence"/>
</dbReference>
<dbReference type="OrthoDB" id="1882547at2759"/>
<evidence type="ECO:0000313" key="4">
    <source>
        <dbReference type="EMBL" id="KAJ4959959.1"/>
    </source>
</evidence>
<sequence length="561" mass="64345">MFNRSLLSRSGSFRPENLGQNVLALIGNLCFTIFVLGVLIFTIIAATYQPEDPLFRPSTKITNFLTSTSNATFKSDNTVVKTGEDFLAPNQTAFDTFINITDVPSVAVENPPDCEGDNDKPIDCKDREIFNLLMKAAIEHFKDIHFYRFGKPVSGSNESTCDMAWRFRPNQGKTASLYKDYRRFLISRSGNCNYTVVGIGEYHSGMNARKRKKNQKPGFEKLPKNSEKTASFPVVGEVVNDSLPVVESESSFSNGKYLIYEGGGDRCKNMNHYLWSFLCALGEAQYLNRTLIMDLTLCLNSMYTSSLQDEEGKDFRFYFDFEHLKESASVLDQKQFWLDWKKWQIKDGLRLSLVEDFRVTPMKLAEVKDALIMRKFGSVEPDNYWYRVCEGETESVIQRPWHLIWKSRRLMDIVSGIVSKLNWDFDSVHVVRGEKAKNKELWPNLAADTSPEALIPSLQDKIEDGRNVYIATDEPDTSFFNPLKDRYAIHFLDEYKDLWDENSEWYSETTKLNNGVPVEFDGYMRVSVDTEVFLRGKKQIETFNDLTSDCKDGINSCHSST</sequence>
<dbReference type="Pfam" id="PF23269">
    <property type="entry name" value="DUF7074"/>
    <property type="match status" value="1"/>
</dbReference>
<proteinExistence type="predicted"/>
<name>A0A9Q0K143_9MAGN</name>
<dbReference type="InterPro" id="IPR055503">
    <property type="entry name" value="DUF7075"/>
</dbReference>
<protein>
    <recommendedName>
        <fullName evidence="6">O-fucosyltransferase family protein</fullName>
    </recommendedName>
</protein>
<accession>A0A9Q0K143</accession>
<feature type="transmembrane region" description="Helical" evidence="1">
    <location>
        <begin position="21"/>
        <end position="48"/>
    </location>
</feature>
<dbReference type="GO" id="GO:0005794">
    <property type="term" value="C:Golgi apparatus"/>
    <property type="evidence" value="ECO:0007669"/>
    <property type="project" value="TreeGrafter"/>
</dbReference>
<feature type="domain" description="DUF7074" evidence="2">
    <location>
        <begin position="119"/>
        <end position="204"/>
    </location>
</feature>
<evidence type="ECO:0000259" key="3">
    <source>
        <dbReference type="Pfam" id="PF23272"/>
    </source>
</evidence>
<keyword evidence="1" id="KW-0472">Membrane</keyword>
<gene>
    <name evidence="4" type="ORF">NE237_019869</name>
</gene>
<keyword evidence="1" id="KW-0812">Transmembrane</keyword>